<evidence type="ECO:0000313" key="3">
    <source>
        <dbReference type="WBParaSite" id="PEQ_0001263301-mRNA-1"/>
    </source>
</evidence>
<reference evidence="3" key="1">
    <citation type="submission" date="2022-11" db="UniProtKB">
        <authorList>
            <consortium name="WormBaseParasite"/>
        </authorList>
    </citation>
    <scope>IDENTIFICATION</scope>
</reference>
<accession>A0A914S213</accession>
<proteinExistence type="predicted"/>
<sequence length="141" mass="15598">MADGTINEPNQMVEFKAEIVIPEPEKNSQADCKFISTNESELQSTPDNNSTTEATPTLDSKLPAQASVDVIEVVEDVALEQMNSTPTICSSDPPKSDKNKPIADNGPKRETGLQRQLTHPGRFLYILKCNVHISFYRLSFC</sequence>
<evidence type="ECO:0000256" key="1">
    <source>
        <dbReference type="SAM" id="MobiDB-lite"/>
    </source>
</evidence>
<keyword evidence="2" id="KW-1185">Reference proteome</keyword>
<dbReference type="WBParaSite" id="PEQ_0001263301-mRNA-1">
    <property type="protein sequence ID" value="PEQ_0001263301-mRNA-1"/>
    <property type="gene ID" value="PEQ_0001263301"/>
</dbReference>
<dbReference type="Proteomes" id="UP000887564">
    <property type="component" value="Unplaced"/>
</dbReference>
<dbReference type="AlphaFoldDB" id="A0A914S213"/>
<evidence type="ECO:0000313" key="2">
    <source>
        <dbReference type="Proteomes" id="UP000887564"/>
    </source>
</evidence>
<feature type="compositionally biased region" description="Basic and acidic residues" evidence="1">
    <location>
        <begin position="94"/>
        <end position="112"/>
    </location>
</feature>
<name>A0A914S213_PAREQ</name>
<organism evidence="2 3">
    <name type="scientific">Parascaris equorum</name>
    <name type="common">Equine roundworm</name>
    <dbReference type="NCBI Taxonomy" id="6256"/>
    <lineage>
        <taxon>Eukaryota</taxon>
        <taxon>Metazoa</taxon>
        <taxon>Ecdysozoa</taxon>
        <taxon>Nematoda</taxon>
        <taxon>Chromadorea</taxon>
        <taxon>Rhabditida</taxon>
        <taxon>Spirurina</taxon>
        <taxon>Ascaridomorpha</taxon>
        <taxon>Ascaridoidea</taxon>
        <taxon>Ascarididae</taxon>
        <taxon>Parascaris</taxon>
    </lineage>
</organism>
<feature type="region of interest" description="Disordered" evidence="1">
    <location>
        <begin position="84"/>
        <end position="115"/>
    </location>
</feature>
<feature type="region of interest" description="Disordered" evidence="1">
    <location>
        <begin position="35"/>
        <end position="58"/>
    </location>
</feature>
<protein>
    <submittedName>
        <fullName evidence="3">Uncharacterized protein</fullName>
    </submittedName>
</protein>